<dbReference type="Proteomes" id="UP000078546">
    <property type="component" value="Unassembled WGS sequence"/>
</dbReference>
<evidence type="ECO:0000256" key="1">
    <source>
        <dbReference type="SAM" id="Phobius"/>
    </source>
</evidence>
<name>A0A1A8WRX0_PLAOA</name>
<dbReference type="EMBL" id="FLQV01003441">
    <property type="protein sequence ID" value="SBT02467.1"/>
    <property type="molecule type" value="Genomic_DNA"/>
</dbReference>
<dbReference type="AlphaFoldDB" id="A0A1A8WRX0"/>
<dbReference type="Proteomes" id="UP000078560">
    <property type="component" value="Unassembled WGS sequence"/>
</dbReference>
<dbReference type="InterPro" id="IPR008780">
    <property type="entry name" value="Plasmodium_Vir"/>
</dbReference>
<keyword evidence="1" id="KW-0472">Membrane</keyword>
<protein>
    <submittedName>
        <fullName evidence="2">PIR Superfamily Protein</fullName>
    </submittedName>
</protein>
<proteinExistence type="predicted"/>
<organism evidence="2 5">
    <name type="scientific">Plasmodium ovale curtisi</name>
    <dbReference type="NCBI Taxonomy" id="864141"/>
    <lineage>
        <taxon>Eukaryota</taxon>
        <taxon>Sar</taxon>
        <taxon>Alveolata</taxon>
        <taxon>Apicomplexa</taxon>
        <taxon>Aconoidasida</taxon>
        <taxon>Haemosporida</taxon>
        <taxon>Plasmodiidae</taxon>
        <taxon>Plasmodium</taxon>
        <taxon>Plasmodium (Plasmodium)</taxon>
    </lineage>
</organism>
<keyword evidence="1" id="KW-1133">Transmembrane helix</keyword>
<evidence type="ECO:0000313" key="2">
    <source>
        <dbReference type="EMBL" id="SBS95042.1"/>
    </source>
</evidence>
<accession>A0A1A8WRX0</accession>
<gene>
    <name evidence="3" type="ORF">POVCU1_077180</name>
    <name evidence="2" type="ORF">POVCU2_0092660</name>
</gene>
<reference evidence="2" key="1">
    <citation type="submission" date="2016-05" db="EMBL/GenBank/DDBJ databases">
        <authorList>
            <person name="Lavstsen T."/>
            <person name="Jespersen J.S."/>
        </authorList>
    </citation>
    <scope>NUCLEOTIDE SEQUENCE [LARGE SCALE GENOMIC DNA]</scope>
</reference>
<evidence type="ECO:0000313" key="3">
    <source>
        <dbReference type="EMBL" id="SBT02467.1"/>
    </source>
</evidence>
<evidence type="ECO:0000313" key="5">
    <source>
        <dbReference type="Proteomes" id="UP000078560"/>
    </source>
</evidence>
<feature type="transmembrane region" description="Helical" evidence="1">
    <location>
        <begin position="286"/>
        <end position="307"/>
    </location>
</feature>
<sequence length="364" mass="42870">MAKPSDRLSFSYDQLENEYSPLKYSKFSKVFNILLNSCTSDDVEDDGNTINVCNKYDIKGTDNYYVKELLQKFLHNIRNTYLTVNNLNNVYFKETLEDLKEYCIYFKYWLYDQILSIDYYESNISKIYEEWEKELKGEMYGNLSYQCTFNKLQLDDIKKLKSIYAFKLIFYNNIDIFNNEKYKPCIFLNTLGKGLNEYISSIDKCTKEDPPGNYCKEFNEFRKIYQDNIYWKNSATEIEYIELNDETENCALSIKQLETPLLLEYKNGTNILHISDKPIKFKSNSIITGISAMSSVTGISLLLLYLYRFTPLKSIFLNRAQTNNKKFNIIGEEMNDFTSGISKLEHTDMENGDYNISYYSLNNS</sequence>
<dbReference type="Pfam" id="PF05795">
    <property type="entry name" value="Plasmodium_Vir"/>
    <property type="match status" value="1"/>
</dbReference>
<keyword evidence="1" id="KW-0812">Transmembrane</keyword>
<reference evidence="4 5" key="2">
    <citation type="submission" date="2016-05" db="EMBL/GenBank/DDBJ databases">
        <authorList>
            <person name="Naeem Raeece"/>
        </authorList>
    </citation>
    <scope>NUCLEOTIDE SEQUENCE [LARGE SCALE GENOMIC DNA]</scope>
</reference>
<dbReference type="EMBL" id="FLQU01001928">
    <property type="protein sequence ID" value="SBS95042.1"/>
    <property type="molecule type" value="Genomic_DNA"/>
</dbReference>
<evidence type="ECO:0000313" key="4">
    <source>
        <dbReference type="Proteomes" id="UP000078546"/>
    </source>
</evidence>